<dbReference type="SUPFAM" id="SSF88659">
    <property type="entry name" value="Sigma3 and sigma4 domains of RNA polymerase sigma factors"/>
    <property type="match status" value="1"/>
</dbReference>
<keyword evidence="2" id="KW-0805">Transcription regulation</keyword>
<proteinExistence type="inferred from homology"/>
<dbReference type="InterPro" id="IPR013325">
    <property type="entry name" value="RNA_pol_sigma_r2"/>
</dbReference>
<evidence type="ECO:0000259" key="5">
    <source>
        <dbReference type="Pfam" id="PF04542"/>
    </source>
</evidence>
<evidence type="ECO:0000256" key="1">
    <source>
        <dbReference type="ARBA" id="ARBA00010641"/>
    </source>
</evidence>
<keyword evidence="4" id="KW-0804">Transcription</keyword>
<comment type="caution">
    <text evidence="7">The sequence shown here is derived from an EMBL/GenBank/DDBJ whole genome shotgun (WGS) entry which is preliminary data.</text>
</comment>
<dbReference type="EMBL" id="JAGTXB010000004">
    <property type="protein sequence ID" value="MBS0027679.1"/>
    <property type="molecule type" value="Genomic_DNA"/>
</dbReference>
<dbReference type="Pfam" id="PF04542">
    <property type="entry name" value="Sigma70_r2"/>
    <property type="match status" value="1"/>
</dbReference>
<name>A0ABS5IXH2_9BACT</name>
<dbReference type="Gene3D" id="1.10.1740.10">
    <property type="match status" value="1"/>
</dbReference>
<evidence type="ECO:0000256" key="3">
    <source>
        <dbReference type="ARBA" id="ARBA00023082"/>
    </source>
</evidence>
<evidence type="ECO:0000256" key="4">
    <source>
        <dbReference type="ARBA" id="ARBA00023163"/>
    </source>
</evidence>
<sequence length="201" mass="23372">MKILADDIQKQLLTLLIKSDEPAFNELYKVYSKPLYLRILRMVKNQDDAQELLQELFIKLWNKRETIDIEKSFQSYLYTIAQNLVFNHFRKIANDQSLVKSLLINATEYYLDRIDSSENNEIARVLHQAIDQLPPQGKKIFQLCKLSGKSYEEVADILGISIATVNSHMTKSLQSIRKYVITHRNVISIVLTTYITQGTFK</sequence>
<accession>A0ABS5IXH2</accession>
<evidence type="ECO:0000313" key="8">
    <source>
        <dbReference type="Proteomes" id="UP000676386"/>
    </source>
</evidence>
<keyword evidence="3" id="KW-0731">Sigma factor</keyword>
<dbReference type="PANTHER" id="PTHR43133:SF46">
    <property type="entry name" value="RNA POLYMERASE SIGMA-70 FACTOR ECF SUBFAMILY"/>
    <property type="match status" value="1"/>
</dbReference>
<dbReference type="NCBIfam" id="TIGR02937">
    <property type="entry name" value="sigma70-ECF"/>
    <property type="match status" value="1"/>
</dbReference>
<evidence type="ECO:0000256" key="2">
    <source>
        <dbReference type="ARBA" id="ARBA00023015"/>
    </source>
</evidence>
<comment type="similarity">
    <text evidence="1">Belongs to the sigma-70 factor family. ECF subfamily.</text>
</comment>
<dbReference type="SUPFAM" id="SSF88946">
    <property type="entry name" value="Sigma2 domain of RNA polymerase sigma factors"/>
    <property type="match status" value="1"/>
</dbReference>
<dbReference type="InterPro" id="IPR014327">
    <property type="entry name" value="RNA_pol_sigma70_bacteroid"/>
</dbReference>
<evidence type="ECO:0000259" key="6">
    <source>
        <dbReference type="Pfam" id="PF08281"/>
    </source>
</evidence>
<dbReference type="NCBIfam" id="TIGR02985">
    <property type="entry name" value="Sig70_bacteroi1"/>
    <property type="match status" value="1"/>
</dbReference>
<dbReference type="InterPro" id="IPR036388">
    <property type="entry name" value="WH-like_DNA-bd_sf"/>
</dbReference>
<gene>
    <name evidence="7" type="ORF">KE626_10200</name>
</gene>
<organism evidence="7 8">
    <name type="scientific">Chitinophaga hostae</name>
    <dbReference type="NCBI Taxonomy" id="2831022"/>
    <lineage>
        <taxon>Bacteria</taxon>
        <taxon>Pseudomonadati</taxon>
        <taxon>Bacteroidota</taxon>
        <taxon>Chitinophagia</taxon>
        <taxon>Chitinophagales</taxon>
        <taxon>Chitinophagaceae</taxon>
        <taxon>Chitinophaga</taxon>
    </lineage>
</organism>
<protein>
    <submittedName>
        <fullName evidence="7">RNA polymerase sigma-70 factor</fullName>
    </submittedName>
</protein>
<keyword evidence="8" id="KW-1185">Reference proteome</keyword>
<dbReference type="Gene3D" id="1.10.10.10">
    <property type="entry name" value="Winged helix-like DNA-binding domain superfamily/Winged helix DNA-binding domain"/>
    <property type="match status" value="1"/>
</dbReference>
<dbReference type="InterPro" id="IPR013324">
    <property type="entry name" value="RNA_pol_sigma_r3/r4-like"/>
</dbReference>
<dbReference type="InterPro" id="IPR007627">
    <property type="entry name" value="RNA_pol_sigma70_r2"/>
</dbReference>
<dbReference type="CDD" id="cd06171">
    <property type="entry name" value="Sigma70_r4"/>
    <property type="match status" value="1"/>
</dbReference>
<feature type="domain" description="RNA polymerase sigma-70 region 2" evidence="5">
    <location>
        <begin position="27"/>
        <end position="91"/>
    </location>
</feature>
<reference evidence="7 8" key="1">
    <citation type="submission" date="2021-04" db="EMBL/GenBank/DDBJ databases">
        <title>Chitinophaga sp. nov., isolated from the rhizosphere soil.</title>
        <authorList>
            <person name="He S."/>
        </authorList>
    </citation>
    <scope>NUCLEOTIDE SEQUENCE [LARGE SCALE GENOMIC DNA]</scope>
    <source>
        <strain evidence="7 8">2R12</strain>
    </source>
</reference>
<feature type="domain" description="RNA polymerase sigma factor 70 region 4 type 2" evidence="6">
    <location>
        <begin position="125"/>
        <end position="174"/>
    </location>
</feature>
<dbReference type="Pfam" id="PF08281">
    <property type="entry name" value="Sigma70_r4_2"/>
    <property type="match status" value="1"/>
</dbReference>
<dbReference type="Proteomes" id="UP000676386">
    <property type="component" value="Unassembled WGS sequence"/>
</dbReference>
<dbReference type="PANTHER" id="PTHR43133">
    <property type="entry name" value="RNA POLYMERASE ECF-TYPE SIGMA FACTO"/>
    <property type="match status" value="1"/>
</dbReference>
<dbReference type="InterPro" id="IPR039425">
    <property type="entry name" value="RNA_pol_sigma-70-like"/>
</dbReference>
<dbReference type="InterPro" id="IPR013249">
    <property type="entry name" value="RNA_pol_sigma70_r4_t2"/>
</dbReference>
<evidence type="ECO:0000313" key="7">
    <source>
        <dbReference type="EMBL" id="MBS0027679.1"/>
    </source>
</evidence>
<dbReference type="RefSeq" id="WP_211972784.1">
    <property type="nucleotide sequence ID" value="NZ_CBFHAM010000001.1"/>
</dbReference>
<dbReference type="InterPro" id="IPR014284">
    <property type="entry name" value="RNA_pol_sigma-70_dom"/>
</dbReference>